<dbReference type="EMBL" id="JX977166">
    <property type="protein sequence ID" value="AGC50820.1"/>
    <property type="molecule type" value="mRNA"/>
</dbReference>
<dbReference type="AlphaFoldDB" id="E9J086"/>
<evidence type="ECO:0000313" key="1">
    <source>
        <dbReference type="EMBL" id="AGC50820.1"/>
    </source>
</evidence>
<organism evidence="1">
    <name type="scientific">Solenopsis invicta</name>
    <name type="common">Red imported fire ant</name>
    <name type="synonym">Solenopsis wagneri</name>
    <dbReference type="NCBI Taxonomy" id="13686"/>
    <lineage>
        <taxon>Eukaryota</taxon>
        <taxon>Metazoa</taxon>
        <taxon>Ecdysozoa</taxon>
        <taxon>Arthropoda</taxon>
        <taxon>Hexapoda</taxon>
        <taxon>Insecta</taxon>
        <taxon>Pterygota</taxon>
        <taxon>Neoptera</taxon>
        <taxon>Endopterygota</taxon>
        <taxon>Hymenoptera</taxon>
        <taxon>Apocrita</taxon>
        <taxon>Aculeata</taxon>
        <taxon>Formicoidea</taxon>
        <taxon>Formicidae</taxon>
        <taxon>Myrmicinae</taxon>
        <taxon>Solenopsis</taxon>
    </lineage>
</organism>
<dbReference type="HOGENOM" id="CLU_2429851_0_0_1"/>
<name>E9J086_SOLIN</name>
<accession>E9J086</accession>
<sequence>MKAFFNIFLVLLVIVATVIPLGTCKPRTIERVTNQVIEHTTEEHTTAFINIESTTVTPHHRNIIKAPARNAKLGCPSGEKLDPRGMCRKVL</sequence>
<reference evidence="1" key="1">
    <citation type="submission" date="2012-10" db="EMBL/GenBank/DDBJ databases">
        <authorList>
            <person name="Zhu S."/>
            <person name="Gao B."/>
        </authorList>
    </citation>
    <scope>NUCLEOTIDE SEQUENCE</scope>
</reference>
<proteinExistence type="evidence at transcript level"/>
<protein>
    <submittedName>
        <fullName evidence="1">Soinpin-3</fullName>
    </submittedName>
</protein>